<dbReference type="Gene3D" id="2.60.40.10">
    <property type="entry name" value="Immunoglobulins"/>
    <property type="match status" value="1"/>
</dbReference>
<proteinExistence type="inferred from homology"/>
<accession>A0AAD9A5Y8</accession>
<dbReference type="InterPro" id="IPR032640">
    <property type="entry name" value="AMPK1_CBM"/>
</dbReference>
<name>A0AAD9A5Y8_9PEZI</name>
<dbReference type="CDD" id="cd02859">
    <property type="entry name" value="E_set_AMPKbeta_like_N"/>
    <property type="match status" value="1"/>
</dbReference>
<dbReference type="Pfam" id="PF16561">
    <property type="entry name" value="AMPK1_CBM"/>
    <property type="match status" value="1"/>
</dbReference>
<dbReference type="AlphaFoldDB" id="A0AAD9A5Y8"/>
<keyword evidence="4" id="KW-1185">Reference proteome</keyword>
<dbReference type="Proteomes" id="UP001243330">
    <property type="component" value="Unassembled WGS sequence"/>
</dbReference>
<comment type="similarity">
    <text evidence="1">Belongs to the CRP1/MDG1 family.</text>
</comment>
<evidence type="ECO:0000313" key="4">
    <source>
        <dbReference type="Proteomes" id="UP001243330"/>
    </source>
</evidence>
<gene>
    <name evidence="3" type="ORF">CCHR01_17734</name>
</gene>
<dbReference type="SUPFAM" id="SSF81296">
    <property type="entry name" value="E set domains"/>
    <property type="match status" value="1"/>
</dbReference>
<dbReference type="GO" id="GO:0019901">
    <property type="term" value="F:protein kinase binding"/>
    <property type="evidence" value="ECO:0007669"/>
    <property type="project" value="TreeGrafter"/>
</dbReference>
<protein>
    <recommendedName>
        <fullName evidence="2">AMP-activated protein kinase glycogen-binding domain-containing protein</fullName>
    </recommendedName>
</protein>
<dbReference type="GO" id="GO:0005634">
    <property type="term" value="C:nucleus"/>
    <property type="evidence" value="ECO:0007669"/>
    <property type="project" value="TreeGrafter"/>
</dbReference>
<dbReference type="GO" id="GO:0031588">
    <property type="term" value="C:nucleotide-activated protein kinase complex"/>
    <property type="evidence" value="ECO:0007669"/>
    <property type="project" value="TreeGrafter"/>
</dbReference>
<dbReference type="InterPro" id="IPR014756">
    <property type="entry name" value="Ig_E-set"/>
</dbReference>
<dbReference type="PANTHER" id="PTHR10343">
    <property type="entry name" value="5'-AMP-ACTIVATED PROTEIN KINASE , BETA SUBUNIT"/>
    <property type="match status" value="1"/>
</dbReference>
<feature type="domain" description="AMP-activated protein kinase glycogen-binding" evidence="2">
    <location>
        <begin position="5"/>
        <end position="54"/>
    </location>
</feature>
<dbReference type="EMBL" id="JAQOWY010000646">
    <property type="protein sequence ID" value="KAK1839644.1"/>
    <property type="molecule type" value="Genomic_DNA"/>
</dbReference>
<comment type="caution">
    <text evidence="3">The sequence shown here is derived from an EMBL/GenBank/DDBJ whole genome shotgun (WGS) entry which is preliminary data.</text>
</comment>
<dbReference type="GO" id="GO:2001070">
    <property type="term" value="F:starch binding"/>
    <property type="evidence" value="ECO:0007669"/>
    <property type="project" value="InterPro"/>
</dbReference>
<evidence type="ECO:0000259" key="2">
    <source>
        <dbReference type="Pfam" id="PF16561"/>
    </source>
</evidence>
<dbReference type="InterPro" id="IPR050827">
    <property type="entry name" value="CRP1_MDG1_kinase"/>
</dbReference>
<evidence type="ECO:0000313" key="3">
    <source>
        <dbReference type="EMBL" id="KAK1839644.1"/>
    </source>
</evidence>
<evidence type="ECO:0000256" key="1">
    <source>
        <dbReference type="ARBA" id="ARBA00038216"/>
    </source>
</evidence>
<organism evidence="3 4">
    <name type="scientific">Colletotrichum chrysophilum</name>
    <dbReference type="NCBI Taxonomy" id="1836956"/>
    <lineage>
        <taxon>Eukaryota</taxon>
        <taxon>Fungi</taxon>
        <taxon>Dikarya</taxon>
        <taxon>Ascomycota</taxon>
        <taxon>Pezizomycotina</taxon>
        <taxon>Sordariomycetes</taxon>
        <taxon>Hypocreomycetidae</taxon>
        <taxon>Glomerellales</taxon>
        <taxon>Glomerellaceae</taxon>
        <taxon>Colletotrichum</taxon>
        <taxon>Colletotrichum gloeosporioides species complex</taxon>
    </lineage>
</organism>
<dbReference type="PANTHER" id="PTHR10343:SF81">
    <property type="entry name" value="CRUCIFORM DNA-RECOGNIZING PROTEIN 1-RELATED"/>
    <property type="match status" value="1"/>
</dbReference>
<dbReference type="GO" id="GO:0005737">
    <property type="term" value="C:cytoplasm"/>
    <property type="evidence" value="ECO:0007669"/>
    <property type="project" value="TreeGrafter"/>
</dbReference>
<reference evidence="3" key="1">
    <citation type="submission" date="2023-01" db="EMBL/GenBank/DDBJ databases">
        <title>Colletotrichum chrysophilum M932 genome sequence.</title>
        <authorList>
            <person name="Baroncelli R."/>
        </authorList>
    </citation>
    <scope>NUCLEOTIDE SEQUENCE</scope>
    <source>
        <strain evidence="3">M932</strain>
    </source>
</reference>
<dbReference type="GO" id="GO:0007165">
    <property type="term" value="P:signal transduction"/>
    <property type="evidence" value="ECO:0007669"/>
    <property type="project" value="TreeGrafter"/>
</dbReference>
<sequence length="68" mass="8056">MGTFKFTWAHPAEEVYVTGTFDNWTKSEKLDKVGDAFEKTVTLPEASEKIYYKVRNRQFGRFLFSHHH</sequence>
<dbReference type="InterPro" id="IPR013783">
    <property type="entry name" value="Ig-like_fold"/>
</dbReference>